<organism evidence="1">
    <name type="scientific">Bacteroides fragilis</name>
    <dbReference type="NCBI Taxonomy" id="817"/>
    <lineage>
        <taxon>Bacteria</taxon>
        <taxon>Pseudomonadati</taxon>
        <taxon>Bacteroidota</taxon>
        <taxon>Bacteroidia</taxon>
        <taxon>Bacteroidales</taxon>
        <taxon>Bacteroidaceae</taxon>
        <taxon>Bacteroides</taxon>
    </lineage>
</organism>
<gene>
    <name evidence="2" type="ORF">DW228_13935</name>
    <name evidence="1" type="ORF">EE52_0218975</name>
</gene>
<dbReference type="AlphaFoldDB" id="A0A0I9RNG9"/>
<comment type="caution">
    <text evidence="1">The sequence shown here is derived from an EMBL/GenBank/DDBJ whole genome shotgun (WGS) entry which is preliminary data.</text>
</comment>
<dbReference type="EMBL" id="JMZZ02000222">
    <property type="protein sequence ID" value="KFX73302.1"/>
    <property type="molecule type" value="Genomic_DNA"/>
</dbReference>
<reference evidence="1" key="2">
    <citation type="submission" date="2014-07" db="EMBL/GenBank/DDBJ databases">
        <title>Genetics and epidemiology of antimicrobial resistance in B. fragilis group.</title>
        <authorList>
            <person name="Sydenham T.V."/>
            <person name="Hasman H."/>
            <person name="Kemp M."/>
            <person name="Justesen U.S."/>
        </authorList>
    </citation>
    <scope>NUCLEOTIDE SEQUENCE [LARGE SCALE GENOMIC DNA]</scope>
    <source>
        <strain evidence="1">DCMOUH0018B</strain>
    </source>
</reference>
<evidence type="ECO:0008006" key="4">
    <source>
        <dbReference type="Google" id="ProtNLM"/>
    </source>
</evidence>
<name>A0A0I9RNG9_BACFG</name>
<sequence>MAMRKAGYITILLTGFLATLLLGSCSTDNVAELPLEEGVPVRFEIKRDGVMSRAPGDAALSVNRILILPFRKTDEALPNDAANFVPEYSAARQLDVNSFPAVVTMLNLSAASTYQLLVIGYNRSDYDFASGGGATKRFNIGSTGNPATLANLYLQPVNPTVVPEFFSCFGNGYQGTTLVGPVFKPSQINYVTGTLKRLVSGLTLEVTNIPAYVNSMTLIAEQLVTATRATDGTALAWQTVGDSGIKTLATQAPVSGKVSFNQFLLAIPDSRKTLFYLDVSSYGLFTERYTVKLSDTPGVVSGNRIIFTPNHWVKVTGSYANINIGFTLAGNINLDDNAWDGLQ</sequence>
<reference evidence="2 3" key="3">
    <citation type="submission" date="2018-08" db="EMBL/GenBank/DDBJ databases">
        <title>A genome reference for cultivated species of the human gut microbiota.</title>
        <authorList>
            <person name="Zou Y."/>
            <person name="Xue W."/>
            <person name="Luo G."/>
        </authorList>
    </citation>
    <scope>NUCLEOTIDE SEQUENCE [LARGE SCALE GENOMIC DNA]</scope>
    <source>
        <strain evidence="2 3">AM18-6</strain>
    </source>
</reference>
<dbReference type="RefSeq" id="WP_005809317.1">
    <property type="nucleotide sequence ID" value="NZ_CABJEQ010000014.1"/>
</dbReference>
<evidence type="ECO:0000313" key="1">
    <source>
        <dbReference type="EMBL" id="KFX73302.1"/>
    </source>
</evidence>
<evidence type="ECO:0000313" key="3">
    <source>
        <dbReference type="Proteomes" id="UP000266644"/>
    </source>
</evidence>
<dbReference type="PATRIC" id="fig|817.52.peg.4320"/>
<accession>A0A0I9RNG9</accession>
<dbReference type="PROSITE" id="PS51257">
    <property type="entry name" value="PROKAR_LIPOPROTEIN"/>
    <property type="match status" value="1"/>
</dbReference>
<dbReference type="EMBL" id="QRJE01000021">
    <property type="protein sequence ID" value="RHH09912.1"/>
    <property type="molecule type" value="Genomic_DNA"/>
</dbReference>
<protein>
    <recommendedName>
        <fullName evidence="4">Fimbrillin-A associated anchor s Mfa1 and Mfa2 family protein</fullName>
    </recommendedName>
</protein>
<dbReference type="Proteomes" id="UP000266644">
    <property type="component" value="Unassembled WGS sequence"/>
</dbReference>
<evidence type="ECO:0000313" key="2">
    <source>
        <dbReference type="EMBL" id="RHH09912.1"/>
    </source>
</evidence>
<proteinExistence type="predicted"/>
<reference evidence="1" key="1">
    <citation type="book" date="2014" name="THE 24TH EUROPEAN CONGRESS OF CLINICAL MICROBIOLOGY AND INFECTIOUS DISEASES" publisher="ECCMID 2014" city="Barcelona, Spain">
        <title>Identification of resistance genes in three multidrug-resistant Bacteroides fragilis isolates by whole genome sequencing.</title>
        <editorList>
            <person name="Unknown"/>
            <person name="A."/>
        </editorList>
        <authorList>
            <person name="Sydenham T.V."/>
            <person name="Hasman H."/>
            <person name="Wang M."/>
            <person name="Soki J."/>
            <person name="Nagy E."/>
            <person name="Justesen U.S."/>
        </authorList>
    </citation>
    <scope>NUCLEOTIDE SEQUENCE</scope>
    <source>
        <strain evidence="1">DCMOUH0018B</strain>
    </source>
</reference>